<dbReference type="RefSeq" id="WP_183652212.1">
    <property type="nucleotide sequence ID" value="NZ_BAAAXX010000075.1"/>
</dbReference>
<comment type="caution">
    <text evidence="2">The sequence shown here is derived from an EMBL/GenBank/DDBJ whole genome shotgun (WGS) entry which is preliminary data.</text>
</comment>
<evidence type="ECO:0000313" key="2">
    <source>
        <dbReference type="EMBL" id="MBB3729222.1"/>
    </source>
</evidence>
<evidence type="ECO:0000313" key="3">
    <source>
        <dbReference type="Proteomes" id="UP000579945"/>
    </source>
</evidence>
<keyword evidence="3" id="KW-1185">Reference proteome</keyword>
<dbReference type="Pfam" id="PF04149">
    <property type="entry name" value="DUF397"/>
    <property type="match status" value="1"/>
</dbReference>
<protein>
    <recommendedName>
        <fullName evidence="1">DUF397 domain-containing protein</fullName>
    </recommendedName>
</protein>
<dbReference type="GeneID" id="95391415"/>
<evidence type="ECO:0000259" key="1">
    <source>
        <dbReference type="Pfam" id="PF04149"/>
    </source>
</evidence>
<dbReference type="EMBL" id="JACIBV010000001">
    <property type="protein sequence ID" value="MBB3729222.1"/>
    <property type="molecule type" value="Genomic_DNA"/>
</dbReference>
<dbReference type="Proteomes" id="UP000579945">
    <property type="component" value="Unassembled WGS sequence"/>
</dbReference>
<proteinExistence type="predicted"/>
<dbReference type="AlphaFoldDB" id="A0A7W5V2F2"/>
<name>A0A7W5V2F2_9ACTN</name>
<accession>A0A7W5V2F2</accession>
<feature type="domain" description="DUF397" evidence="1">
    <location>
        <begin position="8"/>
        <end position="61"/>
    </location>
</feature>
<gene>
    <name evidence="2" type="ORF">FHR33_005082</name>
</gene>
<reference evidence="2 3" key="1">
    <citation type="submission" date="2020-08" db="EMBL/GenBank/DDBJ databases">
        <title>Sequencing the genomes of 1000 actinobacteria strains.</title>
        <authorList>
            <person name="Klenk H.-P."/>
        </authorList>
    </citation>
    <scope>NUCLEOTIDE SEQUENCE [LARGE SCALE GENOMIC DNA]</scope>
    <source>
        <strain evidence="2 3">DSM 44320</strain>
    </source>
</reference>
<organism evidence="2 3">
    <name type="scientific">Nonomuraea dietziae</name>
    <dbReference type="NCBI Taxonomy" id="65515"/>
    <lineage>
        <taxon>Bacteria</taxon>
        <taxon>Bacillati</taxon>
        <taxon>Actinomycetota</taxon>
        <taxon>Actinomycetes</taxon>
        <taxon>Streptosporangiales</taxon>
        <taxon>Streptosporangiaceae</taxon>
        <taxon>Nonomuraea</taxon>
    </lineage>
</organism>
<dbReference type="InterPro" id="IPR007278">
    <property type="entry name" value="DUF397"/>
</dbReference>
<sequence>MHIDTTRAAWQKSSFCNGASTCVEVANLADGSVALRDSKVQDGPVLVFTPGEWAAFTAGVRDGEFDLATLTASA</sequence>